<keyword evidence="4" id="KW-0804">Transcription</keyword>
<dbReference type="InterPro" id="IPR001647">
    <property type="entry name" value="HTH_TetR"/>
</dbReference>
<dbReference type="AlphaFoldDB" id="A0A328U5C5"/>
<dbReference type="PANTHER" id="PTHR47506">
    <property type="entry name" value="TRANSCRIPTIONAL REGULATORY PROTEIN"/>
    <property type="match status" value="1"/>
</dbReference>
<evidence type="ECO:0000256" key="2">
    <source>
        <dbReference type="ARBA" id="ARBA00023015"/>
    </source>
</evidence>
<dbReference type="PROSITE" id="PS50977">
    <property type="entry name" value="HTH_TETR_2"/>
    <property type="match status" value="1"/>
</dbReference>
<dbReference type="Pfam" id="PF00440">
    <property type="entry name" value="TetR_N"/>
    <property type="match status" value="1"/>
</dbReference>
<proteinExistence type="predicted"/>
<sequence>MDITRGAIALKKNKFQLKREATYQLLIEAGMLCFSEKGYAATTLGDIVARTGHTKGAFYGHFESKEQLFLEILDYQLQLTTGWTDVPKAYSPAHTTLEEVLMITLKRLGEMMKGVTNWIVVLTDFYQSTRQNPEVQRKLKEKYREWVAGIVILIRVLQERGWISEDKDVHRIAVQVIALNEGYIIYSHLFDGADSRAHLSGLVKLMT</sequence>
<dbReference type="SUPFAM" id="SSF46689">
    <property type="entry name" value="Homeodomain-like"/>
    <property type="match status" value="1"/>
</dbReference>
<keyword evidence="1" id="KW-0678">Repressor</keyword>
<evidence type="ECO:0000256" key="1">
    <source>
        <dbReference type="ARBA" id="ARBA00022491"/>
    </source>
</evidence>
<dbReference type="InterPro" id="IPR036271">
    <property type="entry name" value="Tet_transcr_reg_TetR-rel_C_sf"/>
</dbReference>
<dbReference type="Proteomes" id="UP000249260">
    <property type="component" value="Unassembled WGS sequence"/>
</dbReference>
<keyword evidence="3 5" id="KW-0238">DNA-binding</keyword>
<dbReference type="GO" id="GO:0003677">
    <property type="term" value="F:DNA binding"/>
    <property type="evidence" value="ECO:0007669"/>
    <property type="project" value="UniProtKB-UniRule"/>
</dbReference>
<dbReference type="Gene3D" id="1.10.357.10">
    <property type="entry name" value="Tetracycline Repressor, domain 2"/>
    <property type="match status" value="1"/>
</dbReference>
<name>A0A328U5C5_9BACL</name>
<dbReference type="SUPFAM" id="SSF48498">
    <property type="entry name" value="Tetracyclin repressor-like, C-terminal domain"/>
    <property type="match status" value="1"/>
</dbReference>
<dbReference type="PANTHER" id="PTHR47506:SF6">
    <property type="entry name" value="HTH-TYPE TRANSCRIPTIONAL REPRESSOR NEMR"/>
    <property type="match status" value="1"/>
</dbReference>
<organism evidence="7 8">
    <name type="scientific">Paenibacillus montanisoli</name>
    <dbReference type="NCBI Taxonomy" id="2081970"/>
    <lineage>
        <taxon>Bacteria</taxon>
        <taxon>Bacillati</taxon>
        <taxon>Bacillota</taxon>
        <taxon>Bacilli</taxon>
        <taxon>Bacillales</taxon>
        <taxon>Paenibacillaceae</taxon>
        <taxon>Paenibacillus</taxon>
    </lineage>
</organism>
<evidence type="ECO:0000313" key="7">
    <source>
        <dbReference type="EMBL" id="RAP77759.1"/>
    </source>
</evidence>
<dbReference type="Pfam" id="PF13977">
    <property type="entry name" value="TetR_C_6"/>
    <property type="match status" value="1"/>
</dbReference>
<feature type="DNA-binding region" description="H-T-H motif" evidence="5">
    <location>
        <begin position="43"/>
        <end position="62"/>
    </location>
</feature>
<accession>A0A328U5C5</accession>
<evidence type="ECO:0000256" key="4">
    <source>
        <dbReference type="ARBA" id="ARBA00023163"/>
    </source>
</evidence>
<dbReference type="InterPro" id="IPR009057">
    <property type="entry name" value="Homeodomain-like_sf"/>
</dbReference>
<feature type="domain" description="HTH tetR-type" evidence="6">
    <location>
        <begin position="20"/>
        <end position="80"/>
    </location>
</feature>
<keyword evidence="8" id="KW-1185">Reference proteome</keyword>
<keyword evidence="2" id="KW-0805">Transcription regulation</keyword>
<dbReference type="PRINTS" id="PR00455">
    <property type="entry name" value="HTHTETR"/>
</dbReference>
<evidence type="ECO:0000259" key="6">
    <source>
        <dbReference type="PROSITE" id="PS50977"/>
    </source>
</evidence>
<comment type="caution">
    <text evidence="7">The sequence shown here is derived from an EMBL/GenBank/DDBJ whole genome shotgun (WGS) entry which is preliminary data.</text>
</comment>
<dbReference type="InterPro" id="IPR039538">
    <property type="entry name" value="BetI_C"/>
</dbReference>
<reference evidence="7 8" key="1">
    <citation type="submission" date="2018-06" db="EMBL/GenBank/DDBJ databases">
        <title>Paenibacillus montanisoli sp. nov., isolated from mountain area soil.</title>
        <authorList>
            <person name="Wu M."/>
        </authorList>
    </citation>
    <scope>NUCLEOTIDE SEQUENCE [LARGE SCALE GENOMIC DNA]</scope>
    <source>
        <strain evidence="7 8">RA17</strain>
    </source>
</reference>
<dbReference type="EMBL" id="QLUW01000001">
    <property type="protein sequence ID" value="RAP77759.1"/>
    <property type="molecule type" value="Genomic_DNA"/>
</dbReference>
<evidence type="ECO:0000256" key="3">
    <source>
        <dbReference type="ARBA" id="ARBA00023125"/>
    </source>
</evidence>
<evidence type="ECO:0000256" key="5">
    <source>
        <dbReference type="PROSITE-ProRule" id="PRU00335"/>
    </source>
</evidence>
<evidence type="ECO:0000313" key="8">
    <source>
        <dbReference type="Proteomes" id="UP000249260"/>
    </source>
</evidence>
<protein>
    <recommendedName>
        <fullName evidence="6">HTH tetR-type domain-containing protein</fullName>
    </recommendedName>
</protein>
<dbReference type="OrthoDB" id="9785164at2"/>
<gene>
    <name evidence="7" type="ORF">DL346_04685</name>
</gene>